<sequence length="287" mass="30803">MSDPVTNVEIEDVLSSIRKLVSQGDEPQSRDSAPQDHEAPKAEETDDVGAENGPKPAKLLLTPAQLVETAPEDDSESAPLSDAPEADEAAAPHILDTPIDPEVEPDTPETEAATESEADYTGSEGPDLADDADPEPGPTLTNPDLVTREARRSHLEATIAELEASVGGGEFEPDGSEEATPVEPLTWPGHHPRINEAPDPAPDAPQDTPEEVAEAPSNEETTAEDLTDAYDDDLSGLSGMDEEALRVLVAEIVREELQGALGERITRNVRKLVRREIYRILSSQEFD</sequence>
<feature type="compositionally biased region" description="Basic and acidic residues" evidence="1">
    <location>
        <begin position="146"/>
        <end position="155"/>
    </location>
</feature>
<name>A0A2V1P442_9RHOB</name>
<evidence type="ECO:0000256" key="1">
    <source>
        <dbReference type="SAM" id="MobiDB-lite"/>
    </source>
</evidence>
<dbReference type="Proteomes" id="UP000245293">
    <property type="component" value="Unassembled WGS sequence"/>
</dbReference>
<protein>
    <submittedName>
        <fullName evidence="2">Uncharacterized protein</fullName>
    </submittedName>
</protein>
<feature type="region of interest" description="Disordered" evidence="1">
    <location>
        <begin position="19"/>
        <end position="237"/>
    </location>
</feature>
<evidence type="ECO:0000313" key="3">
    <source>
        <dbReference type="Proteomes" id="UP000245293"/>
    </source>
</evidence>
<dbReference type="EMBL" id="QETF01000016">
    <property type="protein sequence ID" value="PWG16187.1"/>
    <property type="molecule type" value="Genomic_DNA"/>
</dbReference>
<feature type="compositionally biased region" description="Low complexity" evidence="1">
    <location>
        <begin position="89"/>
        <end position="98"/>
    </location>
</feature>
<evidence type="ECO:0000313" key="2">
    <source>
        <dbReference type="EMBL" id="PWG16187.1"/>
    </source>
</evidence>
<feature type="compositionally biased region" description="Acidic residues" evidence="1">
    <location>
        <begin position="221"/>
        <end position="234"/>
    </location>
</feature>
<organism evidence="2 3">
    <name type="scientific">Salibaculum griseiflavum</name>
    <dbReference type="NCBI Taxonomy" id="1914409"/>
    <lineage>
        <taxon>Bacteria</taxon>
        <taxon>Pseudomonadati</taxon>
        <taxon>Pseudomonadota</taxon>
        <taxon>Alphaproteobacteria</taxon>
        <taxon>Rhodobacterales</taxon>
        <taxon>Roseobacteraceae</taxon>
        <taxon>Salibaculum</taxon>
    </lineage>
</organism>
<gene>
    <name evidence="2" type="ORF">DFK10_12650</name>
</gene>
<dbReference type="OrthoDB" id="7875768at2"/>
<comment type="caution">
    <text evidence="2">The sequence shown here is derived from an EMBL/GenBank/DDBJ whole genome shotgun (WGS) entry which is preliminary data.</text>
</comment>
<dbReference type="RefSeq" id="WP_109389404.1">
    <property type="nucleotide sequence ID" value="NZ_QETF01000016.1"/>
</dbReference>
<feature type="compositionally biased region" description="Acidic residues" evidence="1">
    <location>
        <begin position="99"/>
        <end position="118"/>
    </location>
</feature>
<feature type="compositionally biased region" description="Basic and acidic residues" evidence="1">
    <location>
        <begin position="27"/>
        <end position="43"/>
    </location>
</feature>
<reference evidence="3" key="1">
    <citation type="submission" date="2018-05" db="EMBL/GenBank/DDBJ databases">
        <authorList>
            <person name="Du Z."/>
            <person name="Wang X."/>
        </authorList>
    </citation>
    <scope>NUCLEOTIDE SEQUENCE [LARGE SCALE GENOMIC DNA]</scope>
    <source>
        <strain evidence="3">WDS4C29</strain>
    </source>
</reference>
<proteinExistence type="predicted"/>
<accession>A0A2V1P442</accession>
<dbReference type="AlphaFoldDB" id="A0A2V1P442"/>
<keyword evidence="3" id="KW-1185">Reference proteome</keyword>